<evidence type="ECO:0000259" key="4">
    <source>
        <dbReference type="Pfam" id="PF12849"/>
    </source>
</evidence>
<dbReference type="Gene3D" id="3.40.190.10">
    <property type="entry name" value="Periplasmic binding protein-like II"/>
    <property type="match status" value="2"/>
</dbReference>
<dbReference type="KEGG" id="glj:GKIL_0367"/>
<protein>
    <submittedName>
        <fullName evidence="5">Phosphate binding protein</fullName>
    </submittedName>
</protein>
<keyword evidence="6" id="KW-1185">Reference proteome</keyword>
<keyword evidence="3" id="KW-1133">Transmembrane helix</keyword>
<feature type="region of interest" description="Disordered" evidence="2">
    <location>
        <begin position="34"/>
        <end position="64"/>
    </location>
</feature>
<dbReference type="AlphaFoldDB" id="U5QG44"/>
<dbReference type="HOGENOM" id="CLU_026228_5_1_3"/>
<evidence type="ECO:0000256" key="1">
    <source>
        <dbReference type="ARBA" id="ARBA00022729"/>
    </source>
</evidence>
<keyword evidence="1" id="KW-0732">Signal</keyword>
<reference evidence="5 6" key="1">
    <citation type="journal article" date="2013" name="PLoS ONE">
        <title>Cultivation and Complete Genome Sequencing of Gloeobacter kilaueensis sp. nov., from a Lava Cave in Kilauea Caldera, Hawai'i.</title>
        <authorList>
            <person name="Saw J.H."/>
            <person name="Schatz M."/>
            <person name="Brown M.V."/>
            <person name="Kunkel D.D."/>
            <person name="Foster J.S."/>
            <person name="Shick H."/>
            <person name="Christensen S."/>
            <person name="Hou S."/>
            <person name="Wan X."/>
            <person name="Donachie S.P."/>
        </authorList>
    </citation>
    <scope>NUCLEOTIDE SEQUENCE [LARGE SCALE GENOMIC DNA]</scope>
    <source>
        <strain evidence="6">JS</strain>
    </source>
</reference>
<name>U5QG44_GLOK1</name>
<dbReference type="InterPro" id="IPR050811">
    <property type="entry name" value="Phosphate_ABC_transporter"/>
</dbReference>
<dbReference type="eggNOG" id="COG0226">
    <property type="taxonomic scope" value="Bacteria"/>
</dbReference>
<dbReference type="STRING" id="1183438.GKIL_0367"/>
<feature type="domain" description="PBP" evidence="4">
    <location>
        <begin position="59"/>
        <end position="290"/>
    </location>
</feature>
<dbReference type="SUPFAM" id="SSF53850">
    <property type="entry name" value="Periplasmic binding protein-like II"/>
    <property type="match status" value="1"/>
</dbReference>
<gene>
    <name evidence="5" type="primary">pstS</name>
    <name evidence="5" type="ORF">GKIL_0367</name>
</gene>
<dbReference type="Proteomes" id="UP000017396">
    <property type="component" value="Chromosome"/>
</dbReference>
<feature type="transmembrane region" description="Helical" evidence="3">
    <location>
        <begin position="6"/>
        <end position="23"/>
    </location>
</feature>
<keyword evidence="3" id="KW-0812">Transmembrane</keyword>
<dbReference type="PANTHER" id="PTHR30570:SF1">
    <property type="entry name" value="PHOSPHATE-BINDING PROTEIN PSTS"/>
    <property type="match status" value="1"/>
</dbReference>
<proteinExistence type="predicted"/>
<keyword evidence="3" id="KW-0472">Membrane</keyword>
<evidence type="ECO:0000313" key="6">
    <source>
        <dbReference type="Proteomes" id="UP000017396"/>
    </source>
</evidence>
<sequence length="302" mass="32071">MKIPPIVYILLVVLLAGGGYYLYSNKLGPFAPAGEEQLTSAPTTQTRPSDGGPAPTADPSAQSGTLHIDGSTSMVVINKALSIGYQQQVPEVEVSYKANGTSQGIAALLAGQAEIAAASRPLKPEEAQRGLKAVPVAVDEIAVVVGVKNPFQGSLSTGQLADIFAGRTTNWSQLGGANRPLKVINRNPDSGTYEFFQKVVLGGAPFGTGSNVTTLSRDETTPLLRALGSDGIGYATVSQVRRQKTVRIVAINDQLPGTDNEDYPLRRNLYYVYKDPPSPLIKAFIDYALTSDAKSAIRRYGF</sequence>
<organism evidence="5 6">
    <name type="scientific">Gloeobacter kilaueensis (strain ATCC BAA-2537 / CCAP 1431/1 / ULC 316 / JS1)</name>
    <dbReference type="NCBI Taxonomy" id="1183438"/>
    <lineage>
        <taxon>Bacteria</taxon>
        <taxon>Bacillati</taxon>
        <taxon>Cyanobacteriota</taxon>
        <taxon>Cyanophyceae</taxon>
        <taxon>Gloeobacterales</taxon>
        <taxon>Gloeobacteraceae</taxon>
        <taxon>Gloeobacter</taxon>
    </lineage>
</organism>
<dbReference type="OrthoDB" id="454818at2"/>
<evidence type="ECO:0000256" key="2">
    <source>
        <dbReference type="SAM" id="MobiDB-lite"/>
    </source>
</evidence>
<feature type="compositionally biased region" description="Polar residues" evidence="2">
    <location>
        <begin position="37"/>
        <end position="48"/>
    </location>
</feature>
<accession>U5QG44</accession>
<evidence type="ECO:0000313" key="5">
    <source>
        <dbReference type="EMBL" id="AGY56614.1"/>
    </source>
</evidence>
<dbReference type="Pfam" id="PF12849">
    <property type="entry name" value="PBP_like_2"/>
    <property type="match status" value="1"/>
</dbReference>
<evidence type="ECO:0000256" key="3">
    <source>
        <dbReference type="SAM" id="Phobius"/>
    </source>
</evidence>
<dbReference type="PANTHER" id="PTHR30570">
    <property type="entry name" value="PERIPLASMIC PHOSPHATE BINDING COMPONENT OF PHOSPHATE ABC TRANSPORTER"/>
    <property type="match status" value="1"/>
</dbReference>
<dbReference type="RefSeq" id="WP_023171631.1">
    <property type="nucleotide sequence ID" value="NC_022600.1"/>
</dbReference>
<dbReference type="EMBL" id="CP003587">
    <property type="protein sequence ID" value="AGY56614.1"/>
    <property type="molecule type" value="Genomic_DNA"/>
</dbReference>
<dbReference type="CDD" id="cd13653">
    <property type="entry name" value="PBP2_phosphate_like_1"/>
    <property type="match status" value="1"/>
</dbReference>
<dbReference type="InterPro" id="IPR024370">
    <property type="entry name" value="PBP_domain"/>
</dbReference>